<proteinExistence type="predicted"/>
<dbReference type="RefSeq" id="WP_172697942.1">
    <property type="nucleotide sequence ID" value="NZ_WKPR01000022.1"/>
</dbReference>
<accession>A0A6I2RDY2</accession>
<dbReference type="AlphaFoldDB" id="A0A6I2RDY2"/>
<name>A0A6I2RDY2_FLAPL</name>
<evidence type="ECO:0000256" key="1">
    <source>
        <dbReference type="SAM" id="MobiDB-lite"/>
    </source>
</evidence>
<dbReference type="EMBL" id="WKPR01000022">
    <property type="protein sequence ID" value="MSB21412.1"/>
    <property type="molecule type" value="Genomic_DNA"/>
</dbReference>
<comment type="caution">
    <text evidence="2">The sequence shown here is derived from an EMBL/GenBank/DDBJ whole genome shotgun (WGS) entry which is preliminary data.</text>
</comment>
<dbReference type="Proteomes" id="UP000434475">
    <property type="component" value="Unassembled WGS sequence"/>
</dbReference>
<reference evidence="2 3" key="1">
    <citation type="journal article" date="2019" name="Nat. Med.">
        <title>A library of human gut bacterial isolates paired with longitudinal multiomics data enables mechanistic microbiome research.</title>
        <authorList>
            <person name="Poyet M."/>
            <person name="Groussin M."/>
            <person name="Gibbons S.M."/>
            <person name="Avila-Pacheco J."/>
            <person name="Jiang X."/>
            <person name="Kearney S.M."/>
            <person name="Perrotta A.R."/>
            <person name="Berdy B."/>
            <person name="Zhao S."/>
            <person name="Lieberman T.D."/>
            <person name="Swanson P.K."/>
            <person name="Smith M."/>
            <person name="Roesemann S."/>
            <person name="Alexander J.E."/>
            <person name="Rich S.A."/>
            <person name="Livny J."/>
            <person name="Vlamakis H."/>
            <person name="Clish C."/>
            <person name="Bullock K."/>
            <person name="Deik A."/>
            <person name="Scott J."/>
            <person name="Pierce K.A."/>
            <person name="Xavier R.J."/>
            <person name="Alm E.J."/>
        </authorList>
    </citation>
    <scope>NUCLEOTIDE SEQUENCE [LARGE SCALE GENOMIC DNA]</scope>
    <source>
        <strain evidence="2 3">BIOML-A2</strain>
    </source>
</reference>
<sequence>MVKIEITGDTPLEALASLTAFGLHCVSNPDVYATANHILEAEKNAQKAEVAATPTSGKTDAPGPAPATSGQTVPPSDPSPTTPPAVSAEDAPTPPTVAQVRERGIEASRKHGKEAIVAILKQFGASGMSAIAEKDRAAFLAKLDELDAGEKAGGEDA</sequence>
<protein>
    <submittedName>
        <fullName evidence="2">Uncharacterized protein</fullName>
    </submittedName>
</protein>
<organism evidence="2 3">
    <name type="scientific">Flavonifractor plautii</name>
    <name type="common">Fusobacterium plautii</name>
    <dbReference type="NCBI Taxonomy" id="292800"/>
    <lineage>
        <taxon>Bacteria</taxon>
        <taxon>Bacillati</taxon>
        <taxon>Bacillota</taxon>
        <taxon>Clostridia</taxon>
        <taxon>Eubacteriales</taxon>
        <taxon>Oscillospiraceae</taxon>
        <taxon>Flavonifractor</taxon>
    </lineage>
</organism>
<evidence type="ECO:0000313" key="2">
    <source>
        <dbReference type="EMBL" id="MSB21412.1"/>
    </source>
</evidence>
<feature type="region of interest" description="Disordered" evidence="1">
    <location>
        <begin position="45"/>
        <end position="98"/>
    </location>
</feature>
<evidence type="ECO:0000313" key="3">
    <source>
        <dbReference type="Proteomes" id="UP000434475"/>
    </source>
</evidence>
<gene>
    <name evidence="2" type="ORF">GKE97_18110</name>
</gene>